<dbReference type="GO" id="GO:0051015">
    <property type="term" value="F:actin filament binding"/>
    <property type="evidence" value="ECO:0007669"/>
    <property type="project" value="InterPro"/>
</dbReference>
<feature type="compositionally biased region" description="Pro residues" evidence="3">
    <location>
        <begin position="338"/>
        <end position="359"/>
    </location>
</feature>
<evidence type="ECO:0000256" key="2">
    <source>
        <dbReference type="RuleBase" id="RU361260"/>
    </source>
</evidence>
<feature type="transmembrane region" description="Helical" evidence="4">
    <location>
        <begin position="42"/>
        <end position="61"/>
    </location>
</feature>
<dbReference type="PANTHER" id="PTHR23213">
    <property type="entry name" value="FORMIN-RELATED"/>
    <property type="match status" value="1"/>
</dbReference>
<evidence type="ECO:0000313" key="6">
    <source>
        <dbReference type="EnsemblPlants" id="MELO3C012032.2.1"/>
    </source>
</evidence>
<reference evidence="6" key="1">
    <citation type="submission" date="2023-03" db="UniProtKB">
        <authorList>
            <consortium name="EnsemblPlants"/>
        </authorList>
    </citation>
    <scope>IDENTIFICATION</scope>
</reference>
<feature type="region of interest" description="Disordered" evidence="3">
    <location>
        <begin position="219"/>
        <end position="420"/>
    </location>
</feature>
<feature type="compositionally biased region" description="Pro residues" evidence="3">
    <location>
        <begin position="367"/>
        <end position="388"/>
    </location>
</feature>
<feature type="compositionally biased region" description="Pro residues" evidence="3">
    <location>
        <begin position="322"/>
        <end position="331"/>
    </location>
</feature>
<feature type="compositionally biased region" description="Low complexity" evidence="3">
    <location>
        <begin position="295"/>
        <end position="321"/>
    </location>
</feature>
<keyword evidence="4" id="KW-0812">Transmembrane</keyword>
<dbReference type="Gramene" id="MELO3C012032.2.1">
    <property type="protein sequence ID" value="MELO3C012032.2.1"/>
    <property type="gene ID" value="MELO3C012032.2"/>
</dbReference>
<feature type="compositionally biased region" description="Basic and acidic residues" evidence="3">
    <location>
        <begin position="219"/>
        <end position="239"/>
    </location>
</feature>
<feature type="compositionally biased region" description="Polar residues" evidence="3">
    <location>
        <begin position="280"/>
        <end position="290"/>
    </location>
</feature>
<dbReference type="GO" id="GO:0045010">
    <property type="term" value="P:actin nucleation"/>
    <property type="evidence" value="ECO:0007669"/>
    <property type="project" value="InterPro"/>
</dbReference>
<protein>
    <recommendedName>
        <fullName evidence="2">Formin-like protein</fullName>
    </recommendedName>
</protein>
<keyword evidence="4" id="KW-0472">Membrane</keyword>
<dbReference type="InterPro" id="IPR042201">
    <property type="entry name" value="FH2_Formin_sf"/>
</dbReference>
<feature type="compositionally biased region" description="Low complexity" evidence="3">
    <location>
        <begin position="847"/>
        <end position="865"/>
    </location>
</feature>
<evidence type="ECO:0000256" key="4">
    <source>
        <dbReference type="SAM" id="Phobius"/>
    </source>
</evidence>
<evidence type="ECO:0000259" key="5">
    <source>
        <dbReference type="PROSITE" id="PS51444"/>
    </source>
</evidence>
<dbReference type="SUPFAM" id="SSF101447">
    <property type="entry name" value="Formin homology 2 domain (FH2 domain)"/>
    <property type="match status" value="1"/>
</dbReference>
<organism evidence="6">
    <name type="scientific">Cucumis melo</name>
    <name type="common">Muskmelon</name>
    <dbReference type="NCBI Taxonomy" id="3656"/>
    <lineage>
        <taxon>Eukaryota</taxon>
        <taxon>Viridiplantae</taxon>
        <taxon>Streptophyta</taxon>
        <taxon>Embryophyta</taxon>
        <taxon>Tracheophyta</taxon>
        <taxon>Spermatophyta</taxon>
        <taxon>Magnoliopsida</taxon>
        <taxon>eudicotyledons</taxon>
        <taxon>Gunneridae</taxon>
        <taxon>Pentapetalae</taxon>
        <taxon>rosids</taxon>
        <taxon>fabids</taxon>
        <taxon>Cucurbitales</taxon>
        <taxon>Cucurbitaceae</taxon>
        <taxon>Benincaseae</taxon>
        <taxon>Cucumis</taxon>
    </lineage>
</organism>
<name>A0A9I9D2X8_CUCME</name>
<feature type="region of interest" description="Disordered" evidence="3">
    <location>
        <begin position="682"/>
        <end position="701"/>
    </location>
</feature>
<dbReference type="Gene3D" id="1.20.58.2220">
    <property type="entry name" value="Formin, FH2 domain"/>
    <property type="match status" value="1"/>
</dbReference>
<feature type="domain" description="FH2" evidence="5">
    <location>
        <begin position="412"/>
        <end position="856"/>
    </location>
</feature>
<dbReference type="Pfam" id="PF02181">
    <property type="entry name" value="FH2"/>
    <property type="match status" value="1"/>
</dbReference>
<dbReference type="SMART" id="SM00498">
    <property type="entry name" value="FH2"/>
    <property type="match status" value="1"/>
</dbReference>
<dbReference type="AlphaFoldDB" id="A0A9I9D2X8"/>
<evidence type="ECO:0000256" key="1">
    <source>
        <dbReference type="ARBA" id="ARBA00025793"/>
    </source>
</evidence>
<dbReference type="PROSITE" id="PS51444">
    <property type="entry name" value="FH2"/>
    <property type="match status" value="1"/>
</dbReference>
<dbReference type="PANTHER" id="PTHR23213:SF354">
    <property type="entry name" value="FORMIN-LIKE PROTEIN 4"/>
    <property type="match status" value="1"/>
</dbReference>
<dbReference type="InterPro" id="IPR015425">
    <property type="entry name" value="FH2_Formin"/>
</dbReference>
<proteinExistence type="inferred from homology"/>
<feature type="region of interest" description="Disordered" evidence="3">
    <location>
        <begin position="845"/>
        <end position="891"/>
    </location>
</feature>
<comment type="similarity">
    <text evidence="1">Belongs to the formin-like family. Class-I subfamily.</text>
</comment>
<feature type="transmembrane region" description="Helical" evidence="4">
    <location>
        <begin position="132"/>
        <end position="154"/>
    </location>
</feature>
<evidence type="ECO:0000256" key="3">
    <source>
        <dbReference type="SAM" id="MobiDB-lite"/>
    </source>
</evidence>
<keyword evidence="4" id="KW-1133">Transmembrane helix</keyword>
<dbReference type="InterPro" id="IPR027643">
    <property type="entry name" value="Formin-like_plant"/>
</dbReference>
<feature type="region of interest" description="Disordered" evidence="3">
    <location>
        <begin position="467"/>
        <end position="491"/>
    </location>
</feature>
<accession>A0A9I9D2X8</accession>
<feature type="compositionally biased region" description="Low complexity" evidence="3">
    <location>
        <begin position="406"/>
        <end position="418"/>
    </location>
</feature>
<dbReference type="EnsemblPlants" id="MELO3C012032.2.1">
    <property type="protein sequence ID" value="MELO3C012032.2.1"/>
    <property type="gene ID" value="MELO3C012032.2"/>
</dbReference>
<feature type="transmembrane region" description="Helical" evidence="4">
    <location>
        <begin position="73"/>
        <end position="95"/>
    </location>
</feature>
<sequence>EGKGRPGNIEEKQQLTAHFETVSHQTPKHKHINKCFLYNHSLLFQTFHFLPSFISLCFSSLNPSMDSMLHLRLHPWHLNLFLFFLSLSPLCYCQLNPPQNIETFYPPFIPQPPSPSSSSLDHPPSSTSTKTIATAVAVTAVGVALISTLFFFLIQKYVIGRKRKTEEVNSGTGSGLVVPPAVAQSEFSRVDGNLKGFIVDENGLDVIYWKRLEKRKSKNSFDRDVEGNVKENRNKKSEPVQEIPLLRGKSSTSHVKIAPEDEDDTRITSSSPPPPPHINQPPQFAGNSVQAVGKSPSSSNLSSTAPPQSTDNQVPPTQSPMAVPPPPPPIPAKTNSRLPPPPPPIPKTNSRPPPPPPPIQTKTNSAGPPPPPIPAKANPSAPPPPPPKAGGSKLPLRPAPPKESNKSSGEASSSADNGQVKMKPLHWDKVNTANADHSMVWDKMSAGSFKFDGDLMEALFGYVATNRKSPRSEASSSANAVGRNSGPSQTFILEPKKSQNIAIVIKSLTVPRNEILDALNEGHGLETEVLEKLTRIALTQEEISQILAYRGDPQKLADAESFLYHLLKSVPSAFTRFNAMLFRLNFTSEILHLKESLQTLESACKELRTRGLFMKLLEAILKAGNRLNAGTARGNARAFNLTALRKLSDVRSTDGKTTLLHFVVQEVIRAEGKRCVLNRNKSLSRNSSRSSDNSFSSLENSTAKEDKVKEYMMLGLPVVGGLSSEFSHVKKASAIDYESFVKAGTSLTSRTEEIRKLLTQMGNNEGGFTKEMREFLDASEDELKKVREEQTKVMDLVMKTTEYYQAGSSKDKETNRLQLFIIIKDFLEMVDRVCVEITRDLQRKRSSAVNAGSSSGSGSSPGRSKAIFHNLPENFMSDKSRGSSSDTDDEF</sequence>